<protein>
    <recommendedName>
        <fullName evidence="4 5">Flagellar hook-basal body complex protein FliE</fullName>
    </recommendedName>
</protein>
<dbReference type="PANTHER" id="PTHR34653">
    <property type="match status" value="1"/>
</dbReference>
<name>A0ABM6GEW1_9BACT</name>
<evidence type="ECO:0000256" key="5">
    <source>
        <dbReference type="NCBIfam" id="TIGR00205"/>
    </source>
</evidence>
<sequence>MVDKINGVGNYGNLKPNTLKKSNADFSKILNDAIKEVNQQQKKAEQMANDFATGKISNIHEVIVEAEKASISLRLTVEVRNKIVDAYKEIMRMQF</sequence>
<organism evidence="6 7">
    <name type="scientific">Thermosipho melanesiensis</name>
    <dbReference type="NCBI Taxonomy" id="46541"/>
    <lineage>
        <taxon>Bacteria</taxon>
        <taxon>Thermotogati</taxon>
        <taxon>Thermotogota</taxon>
        <taxon>Thermotogae</taxon>
        <taxon>Thermotogales</taxon>
        <taxon>Fervidobacteriaceae</taxon>
        <taxon>Thermosipho</taxon>
    </lineage>
</organism>
<proteinExistence type="inferred from homology"/>
<dbReference type="RefSeq" id="WP_012057340.1">
    <property type="nucleotide sequence ID" value="NZ_CP007389.1"/>
</dbReference>
<keyword evidence="6" id="KW-0282">Flagellum</keyword>
<comment type="subcellular location">
    <subcellularLocation>
        <location evidence="1 4">Bacterial flagellum basal body</location>
    </subcellularLocation>
</comment>
<accession>A0ABM6GEW1</accession>
<dbReference type="PRINTS" id="PR01006">
    <property type="entry name" value="FLGHOOKFLIE"/>
</dbReference>
<dbReference type="HAMAP" id="MF_00724">
    <property type="entry name" value="FliE"/>
    <property type="match status" value="1"/>
</dbReference>
<dbReference type="InterPro" id="IPR001624">
    <property type="entry name" value="FliE"/>
</dbReference>
<evidence type="ECO:0000256" key="4">
    <source>
        <dbReference type="HAMAP-Rule" id="MF_00724"/>
    </source>
</evidence>
<evidence type="ECO:0000313" key="7">
    <source>
        <dbReference type="Proteomes" id="UP000185490"/>
    </source>
</evidence>
<dbReference type="PANTHER" id="PTHR34653:SF1">
    <property type="entry name" value="FLAGELLAR HOOK-BASAL BODY COMPLEX PROTEIN FLIE"/>
    <property type="match status" value="1"/>
</dbReference>
<evidence type="ECO:0000256" key="2">
    <source>
        <dbReference type="ARBA" id="ARBA00009272"/>
    </source>
</evidence>
<keyword evidence="7" id="KW-1185">Reference proteome</keyword>
<reference evidence="6 7" key="1">
    <citation type="submission" date="2014-02" db="EMBL/GenBank/DDBJ databases">
        <title>Diversity of Thermotogales isolates from hydrothermal vents.</title>
        <authorList>
            <person name="Haverkamp T.H.A."/>
            <person name="Lossouarn J."/>
            <person name="Geslin C."/>
            <person name="Nesbo C.L."/>
        </authorList>
    </citation>
    <scope>NUCLEOTIDE SEQUENCE [LARGE SCALE GENOMIC DNA]</scope>
    <source>
        <strain evidence="6 7">431</strain>
    </source>
</reference>
<dbReference type="Pfam" id="PF02049">
    <property type="entry name" value="FliE"/>
    <property type="match status" value="1"/>
</dbReference>
<keyword evidence="6" id="KW-0969">Cilium</keyword>
<comment type="similarity">
    <text evidence="2 4">Belongs to the FliE family.</text>
</comment>
<dbReference type="EMBL" id="CP007389">
    <property type="protein sequence ID" value="APT74078.1"/>
    <property type="molecule type" value="Genomic_DNA"/>
</dbReference>
<dbReference type="Proteomes" id="UP000185490">
    <property type="component" value="Chromosome"/>
</dbReference>
<gene>
    <name evidence="4" type="primary">fliE</name>
    <name evidence="6" type="ORF">BW47_06030</name>
</gene>
<evidence type="ECO:0000256" key="3">
    <source>
        <dbReference type="ARBA" id="ARBA00023143"/>
    </source>
</evidence>
<evidence type="ECO:0000256" key="1">
    <source>
        <dbReference type="ARBA" id="ARBA00004117"/>
    </source>
</evidence>
<dbReference type="NCBIfam" id="TIGR00205">
    <property type="entry name" value="fliE"/>
    <property type="match status" value="1"/>
</dbReference>
<keyword evidence="6" id="KW-0966">Cell projection</keyword>
<keyword evidence="3 4" id="KW-0975">Bacterial flagellum</keyword>
<evidence type="ECO:0000313" key="6">
    <source>
        <dbReference type="EMBL" id="APT74078.1"/>
    </source>
</evidence>